<sequence length="69" mass="7759">MLGAKAPNNDANGLFRATHSHNPTRYSHIMVLTPHFYAHIGAGLKVILPPVCKHTWFQTFAPDILYVLF</sequence>
<evidence type="ECO:0000313" key="1">
    <source>
        <dbReference type="EMBL" id="RGK42492.1"/>
    </source>
</evidence>
<dbReference type="AlphaFoldDB" id="A0A3E4LZK4"/>
<protein>
    <submittedName>
        <fullName evidence="1">Uncharacterized protein</fullName>
    </submittedName>
</protein>
<dbReference type="Proteomes" id="UP000260793">
    <property type="component" value="Unassembled WGS sequence"/>
</dbReference>
<accession>A0A3E4LZK4</accession>
<organism evidence="1 2">
    <name type="scientific">[Ruminococcus] lactaris</name>
    <dbReference type="NCBI Taxonomy" id="46228"/>
    <lineage>
        <taxon>Bacteria</taxon>
        <taxon>Bacillati</taxon>
        <taxon>Bacillota</taxon>
        <taxon>Clostridia</taxon>
        <taxon>Lachnospirales</taxon>
        <taxon>Lachnospiraceae</taxon>
        <taxon>Mediterraneibacter</taxon>
    </lineage>
</organism>
<comment type="caution">
    <text evidence="1">The sequence shown here is derived from an EMBL/GenBank/DDBJ whole genome shotgun (WGS) entry which is preliminary data.</text>
</comment>
<gene>
    <name evidence="1" type="ORF">DXD17_01910</name>
</gene>
<dbReference type="EMBL" id="QSQN01000003">
    <property type="protein sequence ID" value="RGK42492.1"/>
    <property type="molecule type" value="Genomic_DNA"/>
</dbReference>
<proteinExistence type="predicted"/>
<reference evidence="1 2" key="1">
    <citation type="submission" date="2018-08" db="EMBL/GenBank/DDBJ databases">
        <title>A genome reference for cultivated species of the human gut microbiota.</title>
        <authorList>
            <person name="Zou Y."/>
            <person name="Xue W."/>
            <person name="Luo G."/>
        </authorList>
    </citation>
    <scope>NUCLEOTIDE SEQUENCE [LARGE SCALE GENOMIC DNA]</scope>
    <source>
        <strain evidence="1 2">TF11-7</strain>
    </source>
</reference>
<evidence type="ECO:0000313" key="2">
    <source>
        <dbReference type="Proteomes" id="UP000260793"/>
    </source>
</evidence>
<dbReference type="RefSeq" id="WP_117687649.1">
    <property type="nucleotide sequence ID" value="NZ_QSQN01000003.1"/>
</dbReference>
<name>A0A3E4LZK4_9FIRM</name>